<dbReference type="PATRIC" id="fig|1423760.3.peg.69"/>
<evidence type="ECO:0000256" key="9">
    <source>
        <dbReference type="ARBA" id="ARBA00023204"/>
    </source>
</evidence>
<dbReference type="GO" id="GO:0035539">
    <property type="term" value="F:8-oxo-7,8-dihydrodeoxyguanosine triphosphate pyrophosphatase activity"/>
    <property type="evidence" value="ECO:0007669"/>
    <property type="project" value="UniProtKB-EC"/>
</dbReference>
<organism evidence="14 15">
    <name type="scientific">Limosilactobacillus ingluviei DSM 15946</name>
    <dbReference type="NCBI Taxonomy" id="1423760"/>
    <lineage>
        <taxon>Bacteria</taxon>
        <taxon>Bacillati</taxon>
        <taxon>Bacillota</taxon>
        <taxon>Bacilli</taxon>
        <taxon>Lactobacillales</taxon>
        <taxon>Lactobacillaceae</taxon>
        <taxon>Limosilactobacillus</taxon>
    </lineage>
</organism>
<dbReference type="CDD" id="cd03425">
    <property type="entry name" value="NUDIX_MutT_NudA_like"/>
    <property type="match status" value="1"/>
</dbReference>
<evidence type="ECO:0000256" key="1">
    <source>
        <dbReference type="ARBA" id="ARBA00001946"/>
    </source>
</evidence>
<evidence type="ECO:0000259" key="13">
    <source>
        <dbReference type="PROSITE" id="PS51462"/>
    </source>
</evidence>
<dbReference type="InterPro" id="IPR020476">
    <property type="entry name" value="Nudix_hydrolase"/>
</dbReference>
<dbReference type="GO" id="GO:0046872">
    <property type="term" value="F:metal ion binding"/>
    <property type="evidence" value="ECO:0007669"/>
    <property type="project" value="UniProtKB-KW"/>
</dbReference>
<keyword evidence="4" id="KW-0235">DNA replication</keyword>
<dbReference type="GO" id="GO:0006260">
    <property type="term" value="P:DNA replication"/>
    <property type="evidence" value="ECO:0007669"/>
    <property type="project" value="UniProtKB-KW"/>
</dbReference>
<evidence type="ECO:0000256" key="4">
    <source>
        <dbReference type="ARBA" id="ARBA00022705"/>
    </source>
</evidence>
<dbReference type="InterPro" id="IPR000086">
    <property type="entry name" value="NUDIX_hydrolase_dom"/>
</dbReference>
<dbReference type="InterPro" id="IPR015797">
    <property type="entry name" value="NUDIX_hydrolase-like_dom_sf"/>
</dbReference>
<evidence type="ECO:0000256" key="10">
    <source>
        <dbReference type="ARBA" id="ARBA00035861"/>
    </source>
</evidence>
<evidence type="ECO:0000256" key="8">
    <source>
        <dbReference type="ARBA" id="ARBA00022842"/>
    </source>
</evidence>
<gene>
    <name evidence="14" type="ORF">FC43_GL000063</name>
</gene>
<dbReference type="InterPro" id="IPR006684">
    <property type="entry name" value="YbgC/YbaW"/>
</dbReference>
<keyword evidence="3" id="KW-0515">Mutator protein</keyword>
<evidence type="ECO:0000256" key="11">
    <source>
        <dbReference type="ARBA" id="ARBA00038905"/>
    </source>
</evidence>
<dbReference type="Gene3D" id="3.90.79.10">
    <property type="entry name" value="Nucleoside Triphosphate Pyrophosphohydrolase"/>
    <property type="match status" value="1"/>
</dbReference>
<dbReference type="GO" id="GO:0008413">
    <property type="term" value="F:8-oxo-7,8-dihydroguanosine triphosphate pyrophosphatase activity"/>
    <property type="evidence" value="ECO:0007669"/>
    <property type="project" value="TreeGrafter"/>
</dbReference>
<dbReference type="Gene3D" id="3.10.129.10">
    <property type="entry name" value="Hotdog Thioesterase"/>
    <property type="match status" value="1"/>
</dbReference>
<comment type="similarity">
    <text evidence="2 12">Belongs to the Nudix hydrolase family.</text>
</comment>
<name>A0A0R1UFN1_9LACO</name>
<dbReference type="SUPFAM" id="SSF54637">
    <property type="entry name" value="Thioesterase/thiol ester dehydrase-isomerase"/>
    <property type="match status" value="1"/>
</dbReference>
<dbReference type="CDD" id="cd00586">
    <property type="entry name" value="4HBT"/>
    <property type="match status" value="1"/>
</dbReference>
<proteinExistence type="inferred from homology"/>
<evidence type="ECO:0000256" key="6">
    <source>
        <dbReference type="ARBA" id="ARBA00022763"/>
    </source>
</evidence>
<dbReference type="InterPro" id="IPR020084">
    <property type="entry name" value="NUDIX_hydrolase_CS"/>
</dbReference>
<evidence type="ECO:0000256" key="7">
    <source>
        <dbReference type="ARBA" id="ARBA00022801"/>
    </source>
</evidence>
<keyword evidence="6" id="KW-0227">DNA damage</keyword>
<dbReference type="Pfam" id="PF13279">
    <property type="entry name" value="4HBT_2"/>
    <property type="match status" value="1"/>
</dbReference>
<dbReference type="PANTHER" id="PTHR47707">
    <property type="entry name" value="8-OXO-DGTP DIPHOSPHATASE"/>
    <property type="match status" value="1"/>
</dbReference>
<keyword evidence="9" id="KW-0234">DNA repair</keyword>
<dbReference type="AlphaFoldDB" id="A0A0R1UFN1"/>
<dbReference type="PRINTS" id="PR00502">
    <property type="entry name" value="NUDIXFAMILY"/>
</dbReference>
<dbReference type="InterPro" id="IPR029069">
    <property type="entry name" value="HotDog_dom_sf"/>
</dbReference>
<dbReference type="PANTHER" id="PTHR47707:SF1">
    <property type="entry name" value="NUDIX HYDROLASE FAMILY PROTEIN"/>
    <property type="match status" value="1"/>
</dbReference>
<dbReference type="EC" id="3.6.1.55" evidence="11"/>
<dbReference type="GO" id="GO:0044715">
    <property type="term" value="F:8-oxo-dGDP phosphatase activity"/>
    <property type="evidence" value="ECO:0007669"/>
    <property type="project" value="TreeGrafter"/>
</dbReference>
<dbReference type="Pfam" id="PF00293">
    <property type="entry name" value="NUDIX"/>
    <property type="match status" value="1"/>
</dbReference>
<evidence type="ECO:0000313" key="14">
    <source>
        <dbReference type="EMBL" id="KRL92207.1"/>
    </source>
</evidence>
<dbReference type="GO" id="GO:0044716">
    <property type="term" value="F:8-oxo-GDP phosphatase activity"/>
    <property type="evidence" value="ECO:0007669"/>
    <property type="project" value="TreeGrafter"/>
</dbReference>
<accession>A0A0R1UFN1</accession>
<protein>
    <recommendedName>
        <fullName evidence="11">8-oxo-dGTP diphosphatase</fullName>
        <ecNumber evidence="11">3.6.1.55</ecNumber>
    </recommendedName>
</protein>
<keyword evidence="8" id="KW-0460">Magnesium</keyword>
<sequence length="272" mass="30982">MKQIHVAAAVIVNHDQILAGQRASGRLGEGAWEFPGGKIHSGEDPRETLQREIKEELGVAAVIGERVLPTIVHPYPWGEVHLQVFYARLRQTTLTPNAHDQFKWGTPQALADLAWLPAARPVLAALAKVDLSQLTIDDPAQLYTHTVEYYETDRMGITHHSNYVRWMEEARTRFLAMIGWDYRHFEAQGIISPVVAVNCRYKHPTTFGDQVDIRLQVKQLDRIRLTLSYQMTCQGQIVCLGESEHCFTKDQQLLRLDRDLTDFAAALRQYQA</sequence>
<dbReference type="PROSITE" id="PS51462">
    <property type="entry name" value="NUDIX"/>
    <property type="match status" value="1"/>
</dbReference>
<reference evidence="14 15" key="1">
    <citation type="journal article" date="2015" name="Genome Announc.">
        <title>Expanding the biotechnology potential of lactobacilli through comparative genomics of 213 strains and associated genera.</title>
        <authorList>
            <person name="Sun Z."/>
            <person name="Harris H.M."/>
            <person name="McCann A."/>
            <person name="Guo C."/>
            <person name="Argimon S."/>
            <person name="Zhang W."/>
            <person name="Yang X."/>
            <person name="Jeffery I.B."/>
            <person name="Cooney J.C."/>
            <person name="Kagawa T.F."/>
            <person name="Liu W."/>
            <person name="Song Y."/>
            <person name="Salvetti E."/>
            <person name="Wrobel A."/>
            <person name="Rasinkangas P."/>
            <person name="Parkhill J."/>
            <person name="Rea M.C."/>
            <person name="O'Sullivan O."/>
            <person name="Ritari J."/>
            <person name="Douillard F.P."/>
            <person name="Paul Ross R."/>
            <person name="Yang R."/>
            <person name="Briner A.E."/>
            <person name="Felis G.E."/>
            <person name="de Vos W.M."/>
            <person name="Barrangou R."/>
            <person name="Klaenhammer T.R."/>
            <person name="Caufield P.W."/>
            <person name="Cui Y."/>
            <person name="Zhang H."/>
            <person name="O'Toole P.W."/>
        </authorList>
    </citation>
    <scope>NUCLEOTIDE SEQUENCE [LARGE SCALE GENOMIC DNA]</scope>
    <source>
        <strain evidence="14 15">DSM 15946</strain>
    </source>
</reference>
<evidence type="ECO:0000256" key="2">
    <source>
        <dbReference type="ARBA" id="ARBA00005582"/>
    </source>
</evidence>
<evidence type="ECO:0000256" key="3">
    <source>
        <dbReference type="ARBA" id="ARBA00022457"/>
    </source>
</evidence>
<comment type="caution">
    <text evidence="14">The sequence shown here is derived from an EMBL/GenBank/DDBJ whole genome shotgun (WGS) entry which is preliminary data.</text>
</comment>
<dbReference type="InterPro" id="IPR047127">
    <property type="entry name" value="MutT-like"/>
</dbReference>
<keyword evidence="7 12" id="KW-0378">Hydrolase</keyword>
<comment type="catalytic activity">
    <reaction evidence="10">
        <text>8-oxo-dGTP + H2O = 8-oxo-dGMP + diphosphate + H(+)</text>
        <dbReference type="Rhea" id="RHEA:31575"/>
        <dbReference type="ChEBI" id="CHEBI:15377"/>
        <dbReference type="ChEBI" id="CHEBI:15378"/>
        <dbReference type="ChEBI" id="CHEBI:33019"/>
        <dbReference type="ChEBI" id="CHEBI:63224"/>
        <dbReference type="ChEBI" id="CHEBI:77896"/>
        <dbReference type="EC" id="3.6.1.55"/>
    </reaction>
</comment>
<dbReference type="NCBIfam" id="TIGR00051">
    <property type="entry name" value="YbgC/FadM family acyl-CoA thioesterase"/>
    <property type="match status" value="1"/>
</dbReference>
<evidence type="ECO:0000256" key="5">
    <source>
        <dbReference type="ARBA" id="ARBA00022723"/>
    </source>
</evidence>
<dbReference type="EMBL" id="AZFK01000007">
    <property type="protein sequence ID" value="KRL92207.1"/>
    <property type="molecule type" value="Genomic_DNA"/>
</dbReference>
<dbReference type="SUPFAM" id="SSF55811">
    <property type="entry name" value="Nudix"/>
    <property type="match status" value="1"/>
</dbReference>
<dbReference type="GO" id="GO:0006281">
    <property type="term" value="P:DNA repair"/>
    <property type="evidence" value="ECO:0007669"/>
    <property type="project" value="UniProtKB-KW"/>
</dbReference>
<evidence type="ECO:0000256" key="12">
    <source>
        <dbReference type="RuleBase" id="RU003476"/>
    </source>
</evidence>
<dbReference type="PROSITE" id="PS00893">
    <property type="entry name" value="NUDIX_BOX"/>
    <property type="match status" value="1"/>
</dbReference>
<evidence type="ECO:0000313" key="15">
    <source>
        <dbReference type="Proteomes" id="UP000050816"/>
    </source>
</evidence>
<dbReference type="Proteomes" id="UP000050816">
    <property type="component" value="Unassembled WGS sequence"/>
</dbReference>
<keyword evidence="5" id="KW-0479">Metal-binding</keyword>
<comment type="cofactor">
    <cofactor evidence="1">
        <name>Mg(2+)</name>
        <dbReference type="ChEBI" id="CHEBI:18420"/>
    </cofactor>
</comment>
<feature type="domain" description="Nudix hydrolase" evidence="13">
    <location>
        <begin position="2"/>
        <end position="130"/>
    </location>
</feature>